<dbReference type="InterPro" id="IPR012094">
    <property type="entry name" value="tRNA_Ile_lys_synt"/>
</dbReference>
<proteinExistence type="inferred from homology"/>
<dbReference type="RefSeq" id="WP_097023467.1">
    <property type="nucleotide sequence ID" value="NZ_OBQJ01000007.1"/>
</dbReference>
<keyword evidence="2 8" id="KW-0963">Cytoplasm</keyword>
<dbReference type="GO" id="GO:0032267">
    <property type="term" value="F:tRNA(Ile)-lysidine synthase activity"/>
    <property type="evidence" value="ECO:0007669"/>
    <property type="project" value="UniProtKB-EC"/>
</dbReference>
<comment type="similarity">
    <text evidence="8">Belongs to the tRNA(Ile)-lysidine synthase family.</text>
</comment>
<dbReference type="InterPro" id="IPR012795">
    <property type="entry name" value="tRNA_Ile_lys_synt_N"/>
</dbReference>
<reference evidence="10 11" key="1">
    <citation type="submission" date="2017-08" db="EMBL/GenBank/DDBJ databases">
        <authorList>
            <person name="de Groot N.N."/>
        </authorList>
    </citation>
    <scope>NUCLEOTIDE SEQUENCE [LARGE SCALE GENOMIC DNA]</scope>
    <source>
        <strain evidence="10 11">USBA 855</strain>
    </source>
</reference>
<dbReference type="SUPFAM" id="SSF82829">
    <property type="entry name" value="MesJ substrate recognition domain-like"/>
    <property type="match status" value="1"/>
</dbReference>
<dbReference type="EC" id="6.3.4.19" evidence="8"/>
<comment type="function">
    <text evidence="8">Ligates lysine onto the cytidine present at position 34 of the AUA codon-specific tRNA(Ile) that contains the anticodon CAU, in an ATP-dependent manner. Cytidine is converted to lysidine, thus changing the amino acid specificity of the tRNA from methionine to isoleucine.</text>
</comment>
<feature type="domain" description="Lysidine-tRNA(Ile) synthetase C-terminal" evidence="9">
    <location>
        <begin position="362"/>
        <end position="423"/>
    </location>
</feature>
<evidence type="ECO:0000256" key="1">
    <source>
        <dbReference type="ARBA" id="ARBA00004496"/>
    </source>
</evidence>
<evidence type="ECO:0000256" key="7">
    <source>
        <dbReference type="ARBA" id="ARBA00048539"/>
    </source>
</evidence>
<dbReference type="PANTHER" id="PTHR43033">
    <property type="entry name" value="TRNA(ILE)-LYSIDINE SYNTHASE-RELATED"/>
    <property type="match status" value="1"/>
</dbReference>
<comment type="catalytic activity">
    <reaction evidence="7 8">
        <text>cytidine(34) in tRNA(Ile2) + L-lysine + ATP = lysidine(34) in tRNA(Ile2) + AMP + diphosphate + H(+)</text>
        <dbReference type="Rhea" id="RHEA:43744"/>
        <dbReference type="Rhea" id="RHEA-COMP:10625"/>
        <dbReference type="Rhea" id="RHEA-COMP:10670"/>
        <dbReference type="ChEBI" id="CHEBI:15378"/>
        <dbReference type="ChEBI" id="CHEBI:30616"/>
        <dbReference type="ChEBI" id="CHEBI:32551"/>
        <dbReference type="ChEBI" id="CHEBI:33019"/>
        <dbReference type="ChEBI" id="CHEBI:82748"/>
        <dbReference type="ChEBI" id="CHEBI:83665"/>
        <dbReference type="ChEBI" id="CHEBI:456215"/>
        <dbReference type="EC" id="6.3.4.19"/>
    </reaction>
</comment>
<dbReference type="GO" id="GO:0005737">
    <property type="term" value="C:cytoplasm"/>
    <property type="evidence" value="ECO:0007669"/>
    <property type="project" value="UniProtKB-SubCell"/>
</dbReference>
<gene>
    <name evidence="8" type="primary">tilS</name>
    <name evidence="10" type="ORF">SAMN05421509_107136</name>
</gene>
<dbReference type="Pfam" id="PF09179">
    <property type="entry name" value="TilS"/>
    <property type="match status" value="1"/>
</dbReference>
<dbReference type="Gene3D" id="1.20.59.20">
    <property type="match status" value="1"/>
</dbReference>
<dbReference type="Pfam" id="PF11734">
    <property type="entry name" value="TilS_C"/>
    <property type="match status" value="1"/>
</dbReference>
<evidence type="ECO:0000313" key="10">
    <source>
        <dbReference type="EMBL" id="SOC56580.1"/>
    </source>
</evidence>
<dbReference type="InterPro" id="IPR015262">
    <property type="entry name" value="tRNA_Ile_lys_synt_subst-bd"/>
</dbReference>
<dbReference type="GO" id="GO:0006400">
    <property type="term" value="P:tRNA modification"/>
    <property type="evidence" value="ECO:0007669"/>
    <property type="project" value="UniProtKB-UniRule"/>
</dbReference>
<dbReference type="SMART" id="SM00977">
    <property type="entry name" value="TilS_C"/>
    <property type="match status" value="1"/>
</dbReference>
<evidence type="ECO:0000256" key="4">
    <source>
        <dbReference type="ARBA" id="ARBA00022694"/>
    </source>
</evidence>
<protein>
    <recommendedName>
        <fullName evidence="8">tRNA(Ile)-lysidine synthase</fullName>
        <ecNumber evidence="8">6.3.4.19</ecNumber>
    </recommendedName>
    <alternativeName>
        <fullName evidence="8">tRNA(Ile)-2-lysyl-cytidine synthase</fullName>
    </alternativeName>
    <alternativeName>
        <fullName evidence="8">tRNA(Ile)-lysidine synthetase</fullName>
    </alternativeName>
</protein>
<dbReference type="NCBIfam" id="TIGR02433">
    <property type="entry name" value="lysidine_TilS_C"/>
    <property type="match status" value="1"/>
</dbReference>
<dbReference type="OrthoDB" id="9807403at2"/>
<evidence type="ECO:0000313" key="11">
    <source>
        <dbReference type="Proteomes" id="UP000219023"/>
    </source>
</evidence>
<keyword evidence="4 8" id="KW-0819">tRNA processing</keyword>
<dbReference type="Proteomes" id="UP000219023">
    <property type="component" value="Unassembled WGS sequence"/>
</dbReference>
<evidence type="ECO:0000259" key="9">
    <source>
        <dbReference type="SMART" id="SM00977"/>
    </source>
</evidence>
<evidence type="ECO:0000256" key="8">
    <source>
        <dbReference type="HAMAP-Rule" id="MF_01161"/>
    </source>
</evidence>
<dbReference type="HAMAP" id="MF_01161">
    <property type="entry name" value="tRNA_Ile_lys_synt"/>
    <property type="match status" value="1"/>
</dbReference>
<accession>A0A285VR79</accession>
<sequence length="437" mass="48391">MAHPNNARPTPEALVDDALAMTSPGRRVWVALSGGLDSSLMLTLAVAACRRHPRPLYALHVNHGLQDAAAAFEDHARWLCGRLGVPLFIERATVELGAWGLEAHARDARLAAFARRVAPGDTLLLAQHADDQAEGLLLASLRGSGLRGMAGMPESREWQGRFMVRPWLSVTRVTLEREAEKRGLRWIDDPSNADQGFDRNYLRHTVMPALAARWPGAATSFARTAEQLGESDALLEELAEETLQALGGEAACLSVARLVALSRPRQRLLVRHACRQLSLPTPPRARLESLLHQLQARGDAQVHLAWPGGEARRWRGYLYLLAPLEPIDVDWEAEWDGCAPLETPLGPLRWQLIPDPPRRVRLTLSRRRGGETLRMSGRGRRDVKRLLQEAGVPPWQRERVWLAWEGETLVGVLGIAAAEGWRLRAMPALASDASVRC</sequence>
<evidence type="ECO:0000256" key="6">
    <source>
        <dbReference type="ARBA" id="ARBA00022840"/>
    </source>
</evidence>
<dbReference type="Gene3D" id="3.40.50.620">
    <property type="entry name" value="HUPs"/>
    <property type="match status" value="1"/>
</dbReference>
<evidence type="ECO:0000256" key="2">
    <source>
        <dbReference type="ARBA" id="ARBA00022490"/>
    </source>
</evidence>
<feature type="binding site" evidence="8">
    <location>
        <begin position="33"/>
        <end position="38"/>
    </location>
    <ligand>
        <name>ATP</name>
        <dbReference type="ChEBI" id="CHEBI:30616"/>
    </ligand>
</feature>
<dbReference type="PANTHER" id="PTHR43033:SF1">
    <property type="entry name" value="TRNA(ILE)-LYSIDINE SYNTHASE-RELATED"/>
    <property type="match status" value="1"/>
</dbReference>
<comment type="domain">
    <text evidence="8">The N-terminal region contains the highly conserved SGGXDS motif, predicted to be a P-loop motif involved in ATP binding.</text>
</comment>
<dbReference type="EMBL" id="OBQJ01000007">
    <property type="protein sequence ID" value="SOC56580.1"/>
    <property type="molecule type" value="Genomic_DNA"/>
</dbReference>
<dbReference type="InterPro" id="IPR011063">
    <property type="entry name" value="TilS/TtcA_N"/>
</dbReference>
<evidence type="ECO:0000256" key="5">
    <source>
        <dbReference type="ARBA" id="ARBA00022741"/>
    </source>
</evidence>
<organism evidence="10 11">
    <name type="scientific">Chromohalobacter canadensis</name>
    <dbReference type="NCBI Taxonomy" id="141389"/>
    <lineage>
        <taxon>Bacteria</taxon>
        <taxon>Pseudomonadati</taxon>
        <taxon>Pseudomonadota</taxon>
        <taxon>Gammaproteobacteria</taxon>
        <taxon>Oceanospirillales</taxon>
        <taxon>Halomonadaceae</taxon>
        <taxon>Chromohalobacter</taxon>
    </lineage>
</organism>
<dbReference type="AlphaFoldDB" id="A0A285VR79"/>
<dbReference type="InterPro" id="IPR012796">
    <property type="entry name" value="Lysidine-tRNA-synth_C"/>
</dbReference>
<keyword evidence="5 8" id="KW-0547">Nucleotide-binding</keyword>
<evidence type="ECO:0000256" key="3">
    <source>
        <dbReference type="ARBA" id="ARBA00022598"/>
    </source>
</evidence>
<dbReference type="InterPro" id="IPR014729">
    <property type="entry name" value="Rossmann-like_a/b/a_fold"/>
</dbReference>
<keyword evidence="6 8" id="KW-0067">ATP-binding</keyword>
<dbReference type="SUPFAM" id="SSF52402">
    <property type="entry name" value="Adenine nucleotide alpha hydrolases-like"/>
    <property type="match status" value="1"/>
</dbReference>
<name>A0A285VR79_9GAMM</name>
<keyword evidence="3 8" id="KW-0436">Ligase</keyword>
<dbReference type="Pfam" id="PF01171">
    <property type="entry name" value="ATP_bind_3"/>
    <property type="match status" value="1"/>
</dbReference>
<comment type="subcellular location">
    <subcellularLocation>
        <location evidence="1 8">Cytoplasm</location>
    </subcellularLocation>
</comment>
<dbReference type="GO" id="GO:0005524">
    <property type="term" value="F:ATP binding"/>
    <property type="evidence" value="ECO:0007669"/>
    <property type="project" value="UniProtKB-UniRule"/>
</dbReference>
<dbReference type="SUPFAM" id="SSF56037">
    <property type="entry name" value="PheT/TilS domain"/>
    <property type="match status" value="1"/>
</dbReference>
<dbReference type="NCBIfam" id="TIGR02432">
    <property type="entry name" value="lysidine_TilS_N"/>
    <property type="match status" value="1"/>
</dbReference>
<dbReference type="CDD" id="cd01992">
    <property type="entry name" value="TilS_N"/>
    <property type="match status" value="1"/>
</dbReference>